<comment type="caution">
    <text evidence="1">The sequence shown here is derived from an EMBL/GenBank/DDBJ whole genome shotgun (WGS) entry which is preliminary data.</text>
</comment>
<accession>A0A5B7FI20</accession>
<protein>
    <submittedName>
        <fullName evidence="1">Uncharacterized protein</fullName>
    </submittedName>
</protein>
<proteinExistence type="predicted"/>
<name>A0A5B7FI20_PORTR</name>
<dbReference type="Proteomes" id="UP000324222">
    <property type="component" value="Unassembled WGS sequence"/>
</dbReference>
<evidence type="ECO:0000313" key="2">
    <source>
        <dbReference type="Proteomes" id="UP000324222"/>
    </source>
</evidence>
<gene>
    <name evidence="1" type="ORF">E2C01_040683</name>
</gene>
<organism evidence="1 2">
    <name type="scientific">Portunus trituberculatus</name>
    <name type="common">Swimming crab</name>
    <name type="synonym">Neptunus trituberculatus</name>
    <dbReference type="NCBI Taxonomy" id="210409"/>
    <lineage>
        <taxon>Eukaryota</taxon>
        <taxon>Metazoa</taxon>
        <taxon>Ecdysozoa</taxon>
        <taxon>Arthropoda</taxon>
        <taxon>Crustacea</taxon>
        <taxon>Multicrustacea</taxon>
        <taxon>Malacostraca</taxon>
        <taxon>Eumalacostraca</taxon>
        <taxon>Eucarida</taxon>
        <taxon>Decapoda</taxon>
        <taxon>Pleocyemata</taxon>
        <taxon>Brachyura</taxon>
        <taxon>Eubrachyura</taxon>
        <taxon>Portunoidea</taxon>
        <taxon>Portunidae</taxon>
        <taxon>Portuninae</taxon>
        <taxon>Portunus</taxon>
    </lineage>
</organism>
<reference evidence="1 2" key="1">
    <citation type="submission" date="2019-05" db="EMBL/GenBank/DDBJ databases">
        <title>Another draft genome of Portunus trituberculatus and its Hox gene families provides insights of decapod evolution.</title>
        <authorList>
            <person name="Jeong J.-H."/>
            <person name="Song I."/>
            <person name="Kim S."/>
            <person name="Choi T."/>
            <person name="Kim D."/>
            <person name="Ryu S."/>
            <person name="Kim W."/>
        </authorList>
    </citation>
    <scope>NUCLEOTIDE SEQUENCE [LARGE SCALE GENOMIC DNA]</scope>
    <source>
        <tissue evidence="1">Muscle</tissue>
    </source>
</reference>
<keyword evidence="2" id="KW-1185">Reference proteome</keyword>
<evidence type="ECO:0000313" key="1">
    <source>
        <dbReference type="EMBL" id="MPC46951.1"/>
    </source>
</evidence>
<dbReference type="AlphaFoldDB" id="A0A5B7FI20"/>
<dbReference type="EMBL" id="VSRR010007465">
    <property type="protein sequence ID" value="MPC46951.1"/>
    <property type="molecule type" value="Genomic_DNA"/>
</dbReference>
<sequence>MTALPLIKRQGELRDRIPRPFGDLYRLHLTGRSGCRCGFQDSLCVCAGDVTKLAVVGSHGEFLKYS</sequence>